<sequence>MAHRCPTCDRSFETKRGLGVHHSQVHGEKLPNRTCTHCGSDFHSSHEKKYCSDDCLDAADPYGGTNNGNYRGAKTETICELCEATFTYYPSEKPGKFCPDCVKERRWRTRPNVDGERNPRWKGGKRTITCHECDEKFERHPSELGDKVHFCSIECRSAWLSESFAGEGHPNWRGGSDRNYGPGWAAVRRQALERDGYACVNCGTTRSELGRNPDVHHLLPVRLFAESDRHTIADAHYLGNVVTLCPGCHRRAEYGGIRETRLREAAALTG</sequence>
<dbReference type="GO" id="GO:0005829">
    <property type="term" value="C:cytosol"/>
    <property type="evidence" value="ECO:0007669"/>
    <property type="project" value="TreeGrafter"/>
</dbReference>
<dbReference type="PROSITE" id="PS50157">
    <property type="entry name" value="ZINC_FINGER_C2H2_2"/>
    <property type="match status" value="1"/>
</dbReference>
<proteinExistence type="predicted"/>
<dbReference type="PROSITE" id="PS00028">
    <property type="entry name" value="ZINC_FINGER_C2H2_1"/>
    <property type="match status" value="1"/>
</dbReference>
<name>A0A1H3EMK7_9EURY</name>
<dbReference type="AlphaFoldDB" id="A0A1H3EMK7"/>
<dbReference type="EMBL" id="FNPC01000001">
    <property type="protein sequence ID" value="SDX79807.1"/>
    <property type="molecule type" value="Genomic_DNA"/>
</dbReference>
<keyword evidence="3" id="KW-1185">Reference proteome</keyword>
<dbReference type="PANTHER" id="PTHR41286:SF1">
    <property type="entry name" value="HNH NUCLEASE YAJD-RELATED"/>
    <property type="match status" value="1"/>
</dbReference>
<dbReference type="InterPro" id="IPR013087">
    <property type="entry name" value="Znf_C2H2_type"/>
</dbReference>
<dbReference type="Gene3D" id="1.10.30.50">
    <property type="match status" value="1"/>
</dbReference>
<protein>
    <recommendedName>
        <fullName evidence="1">C2H2-type domain-containing protein</fullName>
    </recommendedName>
</protein>
<evidence type="ECO:0000259" key="1">
    <source>
        <dbReference type="PROSITE" id="PS50157"/>
    </source>
</evidence>
<reference evidence="3" key="1">
    <citation type="submission" date="2016-10" db="EMBL/GenBank/DDBJ databases">
        <authorList>
            <person name="Varghese N."/>
            <person name="Submissions S."/>
        </authorList>
    </citation>
    <scope>NUCLEOTIDE SEQUENCE [LARGE SCALE GENOMIC DNA]</scope>
    <source>
        <strain evidence="3">DC30,IBRC 10041,KCTC 4046</strain>
    </source>
</reference>
<evidence type="ECO:0000313" key="3">
    <source>
        <dbReference type="Proteomes" id="UP000199079"/>
    </source>
</evidence>
<accession>A0A1H3EMK7</accession>
<organism evidence="2 3">
    <name type="scientific">Halopenitus persicus</name>
    <dbReference type="NCBI Taxonomy" id="1048396"/>
    <lineage>
        <taxon>Archaea</taxon>
        <taxon>Methanobacteriati</taxon>
        <taxon>Methanobacteriota</taxon>
        <taxon>Stenosarchaea group</taxon>
        <taxon>Halobacteria</taxon>
        <taxon>Halobacteriales</taxon>
        <taxon>Haloferacaceae</taxon>
        <taxon>Halopenitus</taxon>
    </lineage>
</organism>
<dbReference type="Proteomes" id="UP000199079">
    <property type="component" value="Unassembled WGS sequence"/>
</dbReference>
<dbReference type="PANTHER" id="PTHR41286">
    <property type="entry name" value="HNH NUCLEASE YAJD-RELATED"/>
    <property type="match status" value="1"/>
</dbReference>
<evidence type="ECO:0000313" key="2">
    <source>
        <dbReference type="EMBL" id="SDX79807.1"/>
    </source>
</evidence>
<feature type="domain" description="C2H2-type" evidence="1">
    <location>
        <begin position="3"/>
        <end position="31"/>
    </location>
</feature>
<gene>
    <name evidence="2" type="ORF">SAMN05216564_101506</name>
</gene>